<gene>
    <name evidence="3" type="ORF">ZT1A5_G919</name>
</gene>
<name>A0A1Y6L4R1_ZYMTR</name>
<protein>
    <recommendedName>
        <fullName evidence="5">Adhesin domain-containing protein</fullName>
    </recommendedName>
</protein>
<feature type="compositionally biased region" description="Basic and acidic residues" evidence="1">
    <location>
        <begin position="47"/>
        <end position="66"/>
    </location>
</feature>
<reference evidence="3 4" key="1">
    <citation type="submission" date="2016-10" db="EMBL/GenBank/DDBJ databases">
        <authorList>
            <person name="Varghese N."/>
        </authorList>
    </citation>
    <scope>NUCLEOTIDE SEQUENCE [LARGE SCALE GENOMIC DNA]</scope>
</reference>
<feature type="compositionally biased region" description="Low complexity" evidence="1">
    <location>
        <begin position="67"/>
        <end position="108"/>
    </location>
</feature>
<keyword evidence="2" id="KW-1133">Transmembrane helix</keyword>
<keyword evidence="2" id="KW-0472">Membrane</keyword>
<evidence type="ECO:0000313" key="4">
    <source>
        <dbReference type="Proteomes" id="UP000215453"/>
    </source>
</evidence>
<organism evidence="3 4">
    <name type="scientific">Zymoseptoria tritici ST99CH_1A5</name>
    <dbReference type="NCBI Taxonomy" id="1276529"/>
    <lineage>
        <taxon>Eukaryota</taxon>
        <taxon>Fungi</taxon>
        <taxon>Dikarya</taxon>
        <taxon>Ascomycota</taxon>
        <taxon>Pezizomycotina</taxon>
        <taxon>Dothideomycetes</taxon>
        <taxon>Dothideomycetidae</taxon>
        <taxon>Mycosphaerellales</taxon>
        <taxon>Mycosphaerellaceae</taxon>
        <taxon>Zymoseptoria</taxon>
    </lineage>
</organism>
<evidence type="ECO:0000256" key="2">
    <source>
        <dbReference type="SAM" id="Phobius"/>
    </source>
</evidence>
<evidence type="ECO:0008006" key="5">
    <source>
        <dbReference type="Google" id="ProtNLM"/>
    </source>
</evidence>
<evidence type="ECO:0000256" key="1">
    <source>
        <dbReference type="SAM" id="MobiDB-lite"/>
    </source>
</evidence>
<accession>A0A1Y6L4R1</accession>
<feature type="transmembrane region" description="Helical" evidence="2">
    <location>
        <begin position="178"/>
        <end position="207"/>
    </location>
</feature>
<dbReference type="Proteomes" id="UP000215453">
    <property type="component" value="Chromosome 1"/>
</dbReference>
<feature type="compositionally biased region" description="Polar residues" evidence="1">
    <location>
        <begin position="121"/>
        <end position="149"/>
    </location>
</feature>
<feature type="region of interest" description="Disordered" evidence="1">
    <location>
        <begin position="31"/>
        <end position="169"/>
    </location>
</feature>
<dbReference type="AlphaFoldDB" id="A0A1Y6L4R1"/>
<feature type="region of interest" description="Disordered" evidence="1">
    <location>
        <begin position="212"/>
        <end position="237"/>
    </location>
</feature>
<keyword evidence="2" id="KW-0812">Transmembrane</keyword>
<sequence>MSNSGVRIDNYIQDLIRGDSDSVSLPPVDEVFTDRSHPTTTTAFVENRQETPEARAKANEIAEDRAASTSTAARSQLSSPALSAVSLPESESEMAPLAAPPDYATATADRPRARPDFDGVTSPQTTYSSFRQGASDTTTANATESQPRSMSDARQRVADEETGLLTQKKKSRSTRSCWSRWCSAPLATCRTILVIALIIVIIILAAAPGGHTSNDGSHVGAPGNPDRGKLPSSPNQPTPWFPHSNECPYDVYTDVLTYDFADLDNFAFLELMEETEYLSHKIQGKVIVRPAKDVNQEADIRIQIRYATTSPWQVVSSKCETTQDSFVLHLPKVEGSARSRSGRPCLGVFASIDVRPGLTLNDWTLTTGNLNIEVVDGLFSRKSSEILQGHMQITGKSTFNAVSGACKIAHWSARHTIIETISGSIHGFFDLLDLLSLKTTSGTIGCTVDPKDADPDAPAPAYLSVTSISGTVDVRLPTPGSLPERDYQTRLETVSSNIRGAFIHGSSTSIHTSSGDVHIELLPYVMDSRTVPSIHTSTHSGTTAIRVLPPHTFPGDSWGKLRSEHKSSSISGTMHITYPDEWEGLATADSTSGTISIRGRDVKIIGDSKSAGAFRHVVARKGDGMGRIGVRTVSGTIDVRIGE</sequence>
<evidence type="ECO:0000313" key="3">
    <source>
        <dbReference type="EMBL" id="SMY19484.1"/>
    </source>
</evidence>
<dbReference type="EMBL" id="LT882676">
    <property type="protein sequence ID" value="SMY19484.1"/>
    <property type="molecule type" value="Genomic_DNA"/>
</dbReference>
<proteinExistence type="predicted"/>